<dbReference type="GO" id="GO:0046872">
    <property type="term" value="F:metal ion binding"/>
    <property type="evidence" value="ECO:0007669"/>
    <property type="project" value="InterPro"/>
</dbReference>
<dbReference type="InterPro" id="IPR001670">
    <property type="entry name" value="ADH_Fe/GldA"/>
</dbReference>
<dbReference type="GO" id="GO:1990362">
    <property type="term" value="F:butanol dehydrogenase (NAD+) activity"/>
    <property type="evidence" value="ECO:0007669"/>
    <property type="project" value="InterPro"/>
</dbReference>
<sequence>MKWLWTNTTKVGFGSNVVQEHLKDFVTKKSRILCTFGGGSIEKNGARSDVEKALSELECEVKWEGGIQPNPRYVKCLEIIKIVREYKPDLILAVGGGSVIDATKFIAAAACLDEFVVPWDIISKGAYAKTAVPFGTVLTIPATGSEWNNGYAIQRDDIQEKNNSGSQLVYPQFSLIDPRYTMTLPARQLRNGLFDAMMHCTDQVITSESAPMSDNFYYSIMRELVDISDGLMKPNSSLELHERLITAASFAQNHIFTYAKRPNWECHLVAQPLTPMYGIDHAATLSIVAPVLYEKVKKGRIQTMARAAERVFDVRSGTDEEKADKFVESLRNWAVKLGMPLKVSDCEYATKINPGDVQILTQKVKDLTHSFPYRFNDELTETVVEEIFNEVDK</sequence>
<evidence type="ECO:0000313" key="4">
    <source>
        <dbReference type="EMBL" id="EAY10501.1"/>
    </source>
</evidence>
<dbReference type="Pfam" id="PF25137">
    <property type="entry name" value="ADH_Fe_C"/>
    <property type="match status" value="1"/>
</dbReference>
<dbReference type="OrthoDB" id="339764at2759"/>
<dbReference type="InParanoid" id="A2EA55"/>
<dbReference type="PANTHER" id="PTHR43633:SF1">
    <property type="entry name" value="ALCOHOL DEHYDROGENASE YQHD"/>
    <property type="match status" value="1"/>
</dbReference>
<dbReference type="EMBL" id="DS113337">
    <property type="protein sequence ID" value="EAY10501.1"/>
    <property type="molecule type" value="Genomic_DNA"/>
</dbReference>
<dbReference type="SUPFAM" id="SSF56796">
    <property type="entry name" value="Dehydroquinate synthase-like"/>
    <property type="match status" value="1"/>
</dbReference>
<evidence type="ECO:0000313" key="5">
    <source>
        <dbReference type="Proteomes" id="UP000001542"/>
    </source>
</evidence>
<dbReference type="Gene3D" id="1.20.1090.10">
    <property type="entry name" value="Dehydroquinate synthase-like - alpha domain"/>
    <property type="match status" value="1"/>
</dbReference>
<dbReference type="CDD" id="cd08187">
    <property type="entry name" value="BDH"/>
    <property type="match status" value="1"/>
</dbReference>
<organism evidence="4 5">
    <name type="scientific">Trichomonas vaginalis (strain ATCC PRA-98 / G3)</name>
    <dbReference type="NCBI Taxonomy" id="412133"/>
    <lineage>
        <taxon>Eukaryota</taxon>
        <taxon>Metamonada</taxon>
        <taxon>Parabasalia</taxon>
        <taxon>Trichomonadida</taxon>
        <taxon>Trichomonadidae</taxon>
        <taxon>Trichomonas</taxon>
    </lineage>
</organism>
<name>A2EA55_TRIV3</name>
<reference evidence="4" key="1">
    <citation type="submission" date="2006-10" db="EMBL/GenBank/DDBJ databases">
        <authorList>
            <person name="Amadeo P."/>
            <person name="Zhao Q."/>
            <person name="Wortman J."/>
            <person name="Fraser-Liggett C."/>
            <person name="Carlton J."/>
        </authorList>
    </citation>
    <scope>NUCLEOTIDE SEQUENCE</scope>
    <source>
        <strain evidence="4">G3</strain>
    </source>
</reference>
<dbReference type="Pfam" id="PF00465">
    <property type="entry name" value="Fe-ADH"/>
    <property type="match status" value="1"/>
</dbReference>
<feature type="domain" description="Alcohol dehydrogenase iron-type/glycerol dehydrogenase GldA" evidence="2">
    <location>
        <begin position="9"/>
        <end position="178"/>
    </location>
</feature>
<dbReference type="eggNOG" id="KOG3857">
    <property type="taxonomic scope" value="Eukaryota"/>
</dbReference>
<keyword evidence="1" id="KW-0560">Oxidoreductase</keyword>
<proteinExistence type="predicted"/>
<accession>A2EA55</accession>
<dbReference type="Proteomes" id="UP000001542">
    <property type="component" value="Unassembled WGS sequence"/>
</dbReference>
<dbReference type="InterPro" id="IPR056798">
    <property type="entry name" value="ADH_Fe_C"/>
</dbReference>
<keyword evidence="5" id="KW-1185">Reference proteome</keyword>
<dbReference type="KEGG" id="tva:4768435"/>
<dbReference type="FunFam" id="3.40.50.1970:FF:000003">
    <property type="entry name" value="Alcohol dehydrogenase, iron-containing"/>
    <property type="match status" value="1"/>
</dbReference>
<dbReference type="VEuPathDB" id="TrichDB:TVAG_484120"/>
<evidence type="ECO:0000256" key="1">
    <source>
        <dbReference type="ARBA" id="ARBA00023002"/>
    </source>
</evidence>
<evidence type="ECO:0000259" key="3">
    <source>
        <dbReference type="Pfam" id="PF25137"/>
    </source>
</evidence>
<dbReference type="PANTHER" id="PTHR43633">
    <property type="entry name" value="ALCOHOL DEHYDROGENASE YQHD"/>
    <property type="match status" value="1"/>
</dbReference>
<dbReference type="InterPro" id="IPR044731">
    <property type="entry name" value="BDH-like"/>
</dbReference>
<dbReference type="Gene3D" id="3.40.50.1970">
    <property type="match status" value="1"/>
</dbReference>
<reference evidence="4" key="2">
    <citation type="journal article" date="2007" name="Science">
        <title>Draft genome sequence of the sexually transmitted pathogen Trichomonas vaginalis.</title>
        <authorList>
            <person name="Carlton J.M."/>
            <person name="Hirt R.P."/>
            <person name="Silva J.C."/>
            <person name="Delcher A.L."/>
            <person name="Schatz M."/>
            <person name="Zhao Q."/>
            <person name="Wortman J.R."/>
            <person name="Bidwell S.L."/>
            <person name="Alsmark U.C.M."/>
            <person name="Besteiro S."/>
            <person name="Sicheritz-Ponten T."/>
            <person name="Noel C.J."/>
            <person name="Dacks J.B."/>
            <person name="Foster P.G."/>
            <person name="Simillion C."/>
            <person name="Van de Peer Y."/>
            <person name="Miranda-Saavedra D."/>
            <person name="Barton G.J."/>
            <person name="Westrop G.D."/>
            <person name="Mueller S."/>
            <person name="Dessi D."/>
            <person name="Fiori P.L."/>
            <person name="Ren Q."/>
            <person name="Paulsen I."/>
            <person name="Zhang H."/>
            <person name="Bastida-Corcuera F.D."/>
            <person name="Simoes-Barbosa A."/>
            <person name="Brown M.T."/>
            <person name="Hayes R.D."/>
            <person name="Mukherjee M."/>
            <person name="Okumura C.Y."/>
            <person name="Schneider R."/>
            <person name="Smith A.J."/>
            <person name="Vanacova S."/>
            <person name="Villalvazo M."/>
            <person name="Haas B.J."/>
            <person name="Pertea M."/>
            <person name="Feldblyum T.V."/>
            <person name="Utterback T.R."/>
            <person name="Shu C.L."/>
            <person name="Osoegawa K."/>
            <person name="de Jong P.J."/>
            <person name="Hrdy I."/>
            <person name="Horvathova L."/>
            <person name="Zubacova Z."/>
            <person name="Dolezal P."/>
            <person name="Malik S.B."/>
            <person name="Logsdon J.M. Jr."/>
            <person name="Henze K."/>
            <person name="Gupta A."/>
            <person name="Wang C.C."/>
            <person name="Dunne R.L."/>
            <person name="Upcroft J.A."/>
            <person name="Upcroft P."/>
            <person name="White O."/>
            <person name="Salzberg S.L."/>
            <person name="Tang P."/>
            <person name="Chiu C.-H."/>
            <person name="Lee Y.-S."/>
            <person name="Embley T.M."/>
            <person name="Coombs G.H."/>
            <person name="Mottram J.C."/>
            <person name="Tachezy J."/>
            <person name="Fraser-Liggett C.M."/>
            <person name="Johnson P.J."/>
        </authorList>
    </citation>
    <scope>NUCLEOTIDE SEQUENCE [LARGE SCALE GENOMIC DNA]</scope>
    <source>
        <strain evidence="4">G3</strain>
    </source>
</reference>
<dbReference type="AlphaFoldDB" id="A2EA55"/>
<evidence type="ECO:0000259" key="2">
    <source>
        <dbReference type="Pfam" id="PF00465"/>
    </source>
</evidence>
<dbReference type="STRING" id="5722.A2EA55"/>
<gene>
    <name evidence="4" type="ORF">TVAG_484120</name>
</gene>
<dbReference type="VEuPathDB" id="TrichDB:TVAGG3_0980700"/>
<dbReference type="RefSeq" id="XP_001322724.1">
    <property type="nucleotide sequence ID" value="XM_001322689.1"/>
</dbReference>
<feature type="domain" description="Fe-containing alcohol dehydrogenase-like C-terminal" evidence="3">
    <location>
        <begin position="194"/>
        <end position="347"/>
    </location>
</feature>
<dbReference type="SMR" id="A2EA55"/>
<protein>
    <submittedName>
        <fullName evidence="4">Alcohol dehydrogenase, iron-containing family protein</fullName>
    </submittedName>
</protein>